<evidence type="ECO:0000256" key="2">
    <source>
        <dbReference type="ARBA" id="ARBA00007533"/>
    </source>
</evidence>
<evidence type="ECO:0000256" key="3">
    <source>
        <dbReference type="ARBA" id="ARBA00012291"/>
    </source>
</evidence>
<evidence type="ECO:0000256" key="9">
    <source>
        <dbReference type="ARBA" id="ARBA00047781"/>
    </source>
</evidence>
<proteinExistence type="inferred from homology"/>
<dbReference type="UniPathway" id="UPA00159">
    <property type="reaction ID" value="UER00277"/>
</dbReference>
<evidence type="ECO:0000256" key="1">
    <source>
        <dbReference type="ARBA" id="ARBA00005171"/>
    </source>
</evidence>
<dbReference type="EMBL" id="BARW01023054">
    <property type="protein sequence ID" value="GAI91234.1"/>
    <property type="molecule type" value="Genomic_DNA"/>
</dbReference>
<evidence type="ECO:0000256" key="7">
    <source>
        <dbReference type="ARBA" id="ARBA00022962"/>
    </source>
</evidence>
<keyword evidence="7" id="KW-0315">Glutamine amidotransferase</keyword>
<comment type="catalytic activity">
    <reaction evidence="9">
        <text>UTP + L-glutamine + ATP + H2O = CTP + L-glutamate + ADP + phosphate + 2 H(+)</text>
        <dbReference type="Rhea" id="RHEA:26426"/>
        <dbReference type="ChEBI" id="CHEBI:15377"/>
        <dbReference type="ChEBI" id="CHEBI:15378"/>
        <dbReference type="ChEBI" id="CHEBI:29985"/>
        <dbReference type="ChEBI" id="CHEBI:30616"/>
        <dbReference type="ChEBI" id="CHEBI:37563"/>
        <dbReference type="ChEBI" id="CHEBI:43474"/>
        <dbReference type="ChEBI" id="CHEBI:46398"/>
        <dbReference type="ChEBI" id="CHEBI:58359"/>
        <dbReference type="ChEBI" id="CHEBI:456216"/>
        <dbReference type="EC" id="6.3.4.2"/>
    </reaction>
</comment>
<name>X1UFW7_9ZZZZ</name>
<comment type="caution">
    <text evidence="11">The sequence shown here is derived from an EMBL/GenBank/DDBJ whole genome shotgun (WGS) entry which is preliminary data.</text>
</comment>
<sequence>MINIGVIGDFKEDRHSHQAVNDALNHAVDSLSLKLNIRWLPTQSLEQPNYHKELERFDGFWGAPGSPYISLDGALRGIRFVRELGRPFLGTCSGFQHVVLEYVQNVLRIKDAGHAEYDSNISNPVITLVSCPVIERPKG</sequence>
<keyword evidence="6" id="KW-0067">ATP-binding</keyword>
<dbReference type="GO" id="GO:0003883">
    <property type="term" value="F:CTP synthase activity"/>
    <property type="evidence" value="ECO:0007669"/>
    <property type="project" value="UniProtKB-EC"/>
</dbReference>
<dbReference type="EC" id="6.3.4.2" evidence="3"/>
<feature type="non-terminal residue" evidence="11">
    <location>
        <position position="139"/>
    </location>
</feature>
<dbReference type="GO" id="GO:0044210">
    <property type="term" value="P:'de novo' CTP biosynthetic process"/>
    <property type="evidence" value="ECO:0007669"/>
    <property type="project" value="UniProtKB-UniPathway"/>
</dbReference>
<protein>
    <recommendedName>
        <fullName evidence="3">CTP synthase (glutamine hydrolyzing)</fullName>
        <ecNumber evidence="3">6.3.4.2</ecNumber>
    </recommendedName>
</protein>
<dbReference type="PANTHER" id="PTHR11550:SF0">
    <property type="entry name" value="CTP SYNTHASE-RELATED"/>
    <property type="match status" value="1"/>
</dbReference>
<gene>
    <name evidence="11" type="ORF">S12H4_38317</name>
</gene>
<dbReference type="GO" id="GO:0005829">
    <property type="term" value="C:cytosol"/>
    <property type="evidence" value="ECO:0007669"/>
    <property type="project" value="TreeGrafter"/>
</dbReference>
<evidence type="ECO:0000259" key="10">
    <source>
        <dbReference type="Pfam" id="PF00117"/>
    </source>
</evidence>
<evidence type="ECO:0000256" key="8">
    <source>
        <dbReference type="ARBA" id="ARBA00022975"/>
    </source>
</evidence>
<keyword evidence="5" id="KW-0547">Nucleotide-binding</keyword>
<evidence type="ECO:0000256" key="4">
    <source>
        <dbReference type="ARBA" id="ARBA00022598"/>
    </source>
</evidence>
<reference evidence="11" key="1">
    <citation type="journal article" date="2014" name="Front. Microbiol.">
        <title>High frequency of phylogenetically diverse reductive dehalogenase-homologous genes in deep subseafloor sedimentary metagenomes.</title>
        <authorList>
            <person name="Kawai M."/>
            <person name="Futagami T."/>
            <person name="Toyoda A."/>
            <person name="Takaki Y."/>
            <person name="Nishi S."/>
            <person name="Hori S."/>
            <person name="Arai W."/>
            <person name="Tsubouchi T."/>
            <person name="Morono Y."/>
            <person name="Uchiyama I."/>
            <person name="Ito T."/>
            <person name="Fujiyama A."/>
            <person name="Inagaki F."/>
            <person name="Takami H."/>
        </authorList>
    </citation>
    <scope>NUCLEOTIDE SEQUENCE</scope>
    <source>
        <strain evidence="11">Expedition CK06-06</strain>
    </source>
</reference>
<evidence type="ECO:0000256" key="5">
    <source>
        <dbReference type="ARBA" id="ARBA00022741"/>
    </source>
</evidence>
<feature type="domain" description="Glutamine amidotransferase" evidence="10">
    <location>
        <begin position="18"/>
        <end position="123"/>
    </location>
</feature>
<dbReference type="Gene3D" id="3.40.50.880">
    <property type="match status" value="1"/>
</dbReference>
<keyword evidence="8" id="KW-0665">Pyrimidine biosynthesis</keyword>
<dbReference type="GO" id="GO:0019856">
    <property type="term" value="P:pyrimidine nucleobase biosynthetic process"/>
    <property type="evidence" value="ECO:0007669"/>
    <property type="project" value="TreeGrafter"/>
</dbReference>
<dbReference type="Pfam" id="PF00117">
    <property type="entry name" value="GATase"/>
    <property type="match status" value="1"/>
</dbReference>
<keyword evidence="4" id="KW-0436">Ligase</keyword>
<evidence type="ECO:0000256" key="6">
    <source>
        <dbReference type="ARBA" id="ARBA00022840"/>
    </source>
</evidence>
<dbReference type="InterPro" id="IPR017926">
    <property type="entry name" value="GATASE"/>
</dbReference>
<dbReference type="SUPFAM" id="SSF52317">
    <property type="entry name" value="Class I glutamine amidotransferase-like"/>
    <property type="match status" value="1"/>
</dbReference>
<dbReference type="PANTHER" id="PTHR11550">
    <property type="entry name" value="CTP SYNTHASE"/>
    <property type="match status" value="1"/>
</dbReference>
<accession>X1UFW7</accession>
<dbReference type="GO" id="GO:0042802">
    <property type="term" value="F:identical protein binding"/>
    <property type="evidence" value="ECO:0007669"/>
    <property type="project" value="TreeGrafter"/>
</dbReference>
<dbReference type="InterPro" id="IPR004468">
    <property type="entry name" value="CTP_synthase"/>
</dbReference>
<dbReference type="GO" id="GO:0005524">
    <property type="term" value="F:ATP binding"/>
    <property type="evidence" value="ECO:0007669"/>
    <property type="project" value="UniProtKB-KW"/>
</dbReference>
<comment type="similarity">
    <text evidence="2">Belongs to the CTP synthase family.</text>
</comment>
<dbReference type="InterPro" id="IPR029062">
    <property type="entry name" value="Class_I_gatase-like"/>
</dbReference>
<organism evidence="11">
    <name type="scientific">marine sediment metagenome</name>
    <dbReference type="NCBI Taxonomy" id="412755"/>
    <lineage>
        <taxon>unclassified sequences</taxon>
        <taxon>metagenomes</taxon>
        <taxon>ecological metagenomes</taxon>
    </lineage>
</organism>
<comment type="pathway">
    <text evidence="1">Pyrimidine metabolism; CTP biosynthesis via de novo pathway; CTP from UDP: step 2/2.</text>
</comment>
<evidence type="ECO:0000313" key="11">
    <source>
        <dbReference type="EMBL" id="GAI91234.1"/>
    </source>
</evidence>
<dbReference type="AlphaFoldDB" id="X1UFW7"/>